<name>A0A2G0CAW4_9BACT</name>
<dbReference type="PROSITE" id="PS51762">
    <property type="entry name" value="GH16_2"/>
    <property type="match status" value="1"/>
</dbReference>
<reference evidence="3 4" key="1">
    <citation type="submission" date="2017-10" db="EMBL/GenBank/DDBJ databases">
        <title>The draft genome sequence of Lewinella marina KCTC 32374.</title>
        <authorList>
            <person name="Wang K."/>
        </authorList>
    </citation>
    <scope>NUCLEOTIDE SEQUENCE [LARGE SCALE GENOMIC DNA]</scope>
    <source>
        <strain evidence="3 4">MKG-38</strain>
    </source>
</reference>
<evidence type="ECO:0000259" key="2">
    <source>
        <dbReference type="PROSITE" id="PS51762"/>
    </source>
</evidence>
<accession>A0A2G0CAW4</accession>
<dbReference type="InterPro" id="IPR013320">
    <property type="entry name" value="ConA-like_dom_sf"/>
</dbReference>
<dbReference type="EMBL" id="PDLO01000013">
    <property type="protein sequence ID" value="PHK97103.1"/>
    <property type="molecule type" value="Genomic_DNA"/>
</dbReference>
<comment type="caution">
    <text evidence="3">The sequence shown here is derived from an EMBL/GenBank/DDBJ whole genome shotgun (WGS) entry which is preliminary data.</text>
</comment>
<feature type="domain" description="GH16" evidence="2">
    <location>
        <begin position="300"/>
        <end position="551"/>
    </location>
</feature>
<dbReference type="CDD" id="cd08023">
    <property type="entry name" value="GH16_laminarinase_like"/>
    <property type="match status" value="1"/>
</dbReference>
<keyword evidence="4" id="KW-1185">Reference proteome</keyword>
<dbReference type="Gene3D" id="2.60.120.200">
    <property type="match status" value="1"/>
</dbReference>
<comment type="similarity">
    <text evidence="1">Belongs to the glycosyl hydrolase 16 family.</text>
</comment>
<dbReference type="InterPro" id="IPR000757">
    <property type="entry name" value="Beta-glucanase-like"/>
</dbReference>
<evidence type="ECO:0000313" key="4">
    <source>
        <dbReference type="Proteomes" id="UP000226437"/>
    </source>
</evidence>
<dbReference type="InterPro" id="IPR050546">
    <property type="entry name" value="Glycosyl_Hydrlase_16"/>
</dbReference>
<organism evidence="3 4">
    <name type="scientific">Neolewinella marina</name>
    <dbReference type="NCBI Taxonomy" id="438751"/>
    <lineage>
        <taxon>Bacteria</taxon>
        <taxon>Pseudomonadati</taxon>
        <taxon>Bacteroidota</taxon>
        <taxon>Saprospiria</taxon>
        <taxon>Saprospirales</taxon>
        <taxon>Lewinellaceae</taxon>
        <taxon>Neolewinella</taxon>
    </lineage>
</organism>
<dbReference type="Proteomes" id="UP000226437">
    <property type="component" value="Unassembled WGS sequence"/>
</dbReference>
<protein>
    <submittedName>
        <fullName evidence="3">Laminarinase</fullName>
    </submittedName>
</protein>
<dbReference type="GO" id="GO:0004553">
    <property type="term" value="F:hydrolase activity, hydrolyzing O-glycosyl compounds"/>
    <property type="evidence" value="ECO:0007669"/>
    <property type="project" value="InterPro"/>
</dbReference>
<sequence length="551" mass="60576">MKFQYLLLLLALGLTACNQEEYAFGDIRAPRNLQIEATVVGQTADTPNGDGSGVVIFTATAEDAITYKFVFSDGTQEVAPSGQLTKRFTQVGVQNYEVTVVASGTGGVATTATTEVTVESTFSDAEALRLLTGDGTKTWYWAADEPGQLGVGQNDGDATKNYFANYYQAAPFEKDGAGESQCLYEDELVFSRQGDQLYYELNNFGLTYFNAAYQDVAGGSQGYDFCYEFDVKDEPQLVTLSPSESVVAANGIPGQTRGTVLNFTDGGFMSYYIGTSRYEILSLTENRLVVRAVQGNNAGLAWYHIFTSTKPVQGGGGEEPEFNQLVWADEFDGTALADTSWSYNTGTGTDGWGNNESQYYTNRPENISVSDGTLKITAQRENYRGSDFTSSRIVTEDKFEFTYGRIEIRAKLPSGGGTWPALWMLGADYQTNTWPACGEIDIMEHVGNQQNRVFSSLHFPGNSGGNAVTESTVVETASTEFHVYKAIWSENTIRFYVDDNLYHTFSNRAGLPFNKDFFLIFNVAMGGNFGGNIDADFQQSTMEVDYVRVYQ</sequence>
<evidence type="ECO:0000256" key="1">
    <source>
        <dbReference type="ARBA" id="ARBA00006865"/>
    </source>
</evidence>
<dbReference type="GO" id="GO:0005975">
    <property type="term" value="P:carbohydrate metabolic process"/>
    <property type="evidence" value="ECO:0007669"/>
    <property type="project" value="InterPro"/>
</dbReference>
<dbReference type="RefSeq" id="WP_099107913.1">
    <property type="nucleotide sequence ID" value="NZ_JAATJF010000002.1"/>
</dbReference>
<dbReference type="PANTHER" id="PTHR10963:SF55">
    <property type="entry name" value="GLYCOSIDE HYDROLASE FAMILY 16 PROTEIN"/>
    <property type="match status" value="1"/>
</dbReference>
<dbReference type="Pfam" id="PF00722">
    <property type="entry name" value="Glyco_hydro_16"/>
    <property type="match status" value="1"/>
</dbReference>
<gene>
    <name evidence="3" type="ORF">CGL56_17645</name>
</gene>
<dbReference type="PANTHER" id="PTHR10963">
    <property type="entry name" value="GLYCOSYL HYDROLASE-RELATED"/>
    <property type="match status" value="1"/>
</dbReference>
<dbReference type="AlphaFoldDB" id="A0A2G0CAW4"/>
<dbReference type="OrthoDB" id="9809583at2"/>
<dbReference type="SUPFAM" id="SSF49899">
    <property type="entry name" value="Concanavalin A-like lectins/glucanases"/>
    <property type="match status" value="1"/>
</dbReference>
<evidence type="ECO:0000313" key="3">
    <source>
        <dbReference type="EMBL" id="PHK97103.1"/>
    </source>
</evidence>
<proteinExistence type="inferred from homology"/>
<dbReference type="PROSITE" id="PS51257">
    <property type="entry name" value="PROKAR_LIPOPROTEIN"/>
    <property type="match status" value="1"/>
</dbReference>